<comment type="caution">
    <text evidence="7">The sequence shown here is derived from an EMBL/GenBank/DDBJ whole genome shotgun (WGS) entry which is preliminary data.</text>
</comment>
<evidence type="ECO:0000256" key="2">
    <source>
        <dbReference type="ARBA" id="ARBA00022475"/>
    </source>
</evidence>
<evidence type="ECO:0000256" key="1">
    <source>
        <dbReference type="ARBA" id="ARBA00004651"/>
    </source>
</evidence>
<evidence type="ECO:0000313" key="7">
    <source>
        <dbReference type="EMBL" id="TDV24090.1"/>
    </source>
</evidence>
<evidence type="ECO:0000256" key="4">
    <source>
        <dbReference type="ARBA" id="ARBA00022989"/>
    </source>
</evidence>
<evidence type="ECO:0000313" key="8">
    <source>
        <dbReference type="Proteomes" id="UP000295757"/>
    </source>
</evidence>
<reference evidence="7 8" key="1">
    <citation type="submission" date="2019-03" db="EMBL/GenBank/DDBJ databases">
        <title>Genomic Encyclopedia of Archaeal and Bacterial Type Strains, Phase II (KMG-II): from individual species to whole genera.</title>
        <authorList>
            <person name="Goeker M."/>
        </authorList>
    </citation>
    <scope>NUCLEOTIDE SEQUENCE [LARGE SCALE GENOMIC DNA]</scope>
    <source>
        <strain evidence="7 8">ATCC 35214</strain>
    </source>
</reference>
<keyword evidence="8" id="KW-1185">Reference proteome</keyword>
<dbReference type="PANTHER" id="PTHR42770:SF18">
    <property type="entry name" value="ARGININE_AGMATINE ANTIPORTER"/>
    <property type="match status" value="1"/>
</dbReference>
<keyword evidence="3 6" id="KW-0812">Transmembrane</keyword>
<evidence type="ECO:0000256" key="3">
    <source>
        <dbReference type="ARBA" id="ARBA00022692"/>
    </source>
</evidence>
<organism evidence="7 8">
    <name type="scientific">Mycoplasmopsis mustelae</name>
    <dbReference type="NCBI Taxonomy" id="171289"/>
    <lineage>
        <taxon>Bacteria</taxon>
        <taxon>Bacillati</taxon>
        <taxon>Mycoplasmatota</taxon>
        <taxon>Mycoplasmoidales</taxon>
        <taxon>Metamycoplasmataceae</taxon>
        <taxon>Mycoplasmopsis</taxon>
    </lineage>
</organism>
<dbReference type="Pfam" id="PF13520">
    <property type="entry name" value="AA_permease_2"/>
    <property type="match status" value="1"/>
</dbReference>
<feature type="transmembrane region" description="Helical" evidence="6">
    <location>
        <begin position="27"/>
        <end position="47"/>
    </location>
</feature>
<dbReference type="Gene3D" id="1.20.1740.10">
    <property type="entry name" value="Amino acid/polyamine transporter I"/>
    <property type="match status" value="1"/>
</dbReference>
<dbReference type="EMBL" id="SOCN01000001">
    <property type="protein sequence ID" value="TDV24090.1"/>
    <property type="molecule type" value="Genomic_DNA"/>
</dbReference>
<dbReference type="InterPro" id="IPR002293">
    <property type="entry name" value="AA/rel_permease1"/>
</dbReference>
<keyword evidence="2" id="KW-1003">Cell membrane</keyword>
<name>A0A4V3FNW4_9BACT</name>
<dbReference type="AlphaFoldDB" id="A0A4V3FNW4"/>
<evidence type="ECO:0000256" key="5">
    <source>
        <dbReference type="ARBA" id="ARBA00023136"/>
    </source>
</evidence>
<dbReference type="Proteomes" id="UP000295757">
    <property type="component" value="Unassembled WGS sequence"/>
</dbReference>
<keyword evidence="4 6" id="KW-1133">Transmembrane helix</keyword>
<feature type="transmembrane region" description="Helical" evidence="6">
    <location>
        <begin position="244"/>
        <end position="266"/>
    </location>
</feature>
<gene>
    <name evidence="7" type="ORF">BCF59_0034</name>
</gene>
<feature type="transmembrane region" description="Helical" evidence="6">
    <location>
        <begin position="341"/>
        <end position="363"/>
    </location>
</feature>
<feature type="transmembrane region" description="Helical" evidence="6">
    <location>
        <begin position="143"/>
        <end position="163"/>
    </location>
</feature>
<accession>A0A4V3FNW4</accession>
<protein>
    <submittedName>
        <fullName evidence="7">Amino acid/polyamine/organocation transporter (APC superfamily)</fullName>
    </submittedName>
</protein>
<feature type="transmembrane region" description="Helical" evidence="6">
    <location>
        <begin position="278"/>
        <end position="299"/>
    </location>
</feature>
<feature type="transmembrane region" description="Helical" evidence="6">
    <location>
        <begin position="409"/>
        <end position="432"/>
    </location>
</feature>
<evidence type="ECO:0000256" key="6">
    <source>
        <dbReference type="SAM" id="Phobius"/>
    </source>
</evidence>
<proteinExistence type="predicted"/>
<dbReference type="PIRSF" id="PIRSF006060">
    <property type="entry name" value="AA_transporter"/>
    <property type="match status" value="1"/>
</dbReference>
<feature type="transmembrane region" description="Helical" evidence="6">
    <location>
        <begin position="438"/>
        <end position="464"/>
    </location>
</feature>
<feature type="transmembrane region" description="Helical" evidence="6">
    <location>
        <begin position="53"/>
        <end position="72"/>
    </location>
</feature>
<dbReference type="GO" id="GO:0022857">
    <property type="term" value="F:transmembrane transporter activity"/>
    <property type="evidence" value="ECO:0007669"/>
    <property type="project" value="InterPro"/>
</dbReference>
<feature type="transmembrane region" description="Helical" evidence="6">
    <location>
        <begin position="170"/>
        <end position="192"/>
    </location>
</feature>
<feature type="transmembrane region" description="Helical" evidence="6">
    <location>
        <begin position="112"/>
        <end position="131"/>
    </location>
</feature>
<dbReference type="InterPro" id="IPR050367">
    <property type="entry name" value="APC_superfamily"/>
</dbReference>
<feature type="transmembrane region" description="Helical" evidence="6">
    <location>
        <begin position="212"/>
        <end position="232"/>
    </location>
</feature>
<comment type="subcellular location">
    <subcellularLocation>
        <location evidence="1">Cell membrane</location>
        <topology evidence="1">Multi-pass membrane protein</topology>
    </subcellularLocation>
</comment>
<dbReference type="PANTHER" id="PTHR42770">
    <property type="entry name" value="AMINO ACID TRANSPORTER-RELATED"/>
    <property type="match status" value="1"/>
</dbReference>
<dbReference type="GO" id="GO:0005886">
    <property type="term" value="C:plasma membrane"/>
    <property type="evidence" value="ECO:0007669"/>
    <property type="project" value="UniProtKB-SubCell"/>
</dbReference>
<sequence length="513" mass="57666">MFLNLHKFKNELSKLGDLMKKIKGKNFIFYGVNYIVGFGFLATISSVIKTGSYSILVFLITSLIAAGVMLAFSRGSQLYGNEVGGSYVYVKKAFPKNRFFWYVNGWNQFMQAPLFSATAPLFFINIIQLFIKDNSVLQKYSFLIQILALLFFISLTIISALNFKISTKVILWSAVVKWIITGIIFVAVIYLVTQNPTQQFLKADAKVTPYLIISSILTFIYAYGGVEGLAGLSTEVKTKNFRKILLIVFGIIIFIYILFYLLFLFIPVTSSSNSSYTAVILESALGIAGLIIFTVGLLFRQITSTVFSMIYYAKSVAPLSLDGFLPASLGKVAKNGQHRNAVIFSTVISIIAMIIFTILPSLLKVENQFSTILQAGNLVFFLQYLFALIAMLALAYNKKLNLKIPLWEKIIYITVSILIIFIMLVTFIPPILGEAYNASSAIIIGGYVVFMLIGFIFWGLYVLYKEFKSLKTKIEKIEKYIDAQNTTQTELLQQAEKNNLEANQTILWDDQTN</sequence>
<feature type="transmembrane region" description="Helical" evidence="6">
    <location>
        <begin position="375"/>
        <end position="397"/>
    </location>
</feature>
<keyword evidence="5 6" id="KW-0472">Membrane</keyword>
<dbReference type="OrthoDB" id="396415at2"/>